<dbReference type="GeneID" id="28724131"/>
<accession>A0A120K299</accession>
<dbReference type="Proteomes" id="UP000243052">
    <property type="component" value="Chromosome iv"/>
</dbReference>
<dbReference type="OrthoDB" id="4069445at2759"/>
<sequence>MQGGIRRKQDLLPRYKNGVSGARRAGGFLTTPVKKLLVYITLLLMVYAIVRMSGIVDKNEPTQFELKETFEPTPKFDKLKALDKSSFNNEVAMQQEVENLNKNTDESEKAVSSSNKKGSHGGANGESSNANGNSVKAVKHDNKGDGSVEEQAKWTRQGTT</sequence>
<feature type="transmembrane region" description="Helical" evidence="2">
    <location>
        <begin position="36"/>
        <end position="56"/>
    </location>
</feature>
<keyword evidence="4" id="KW-1185">Reference proteome</keyword>
<dbReference type="AlphaFoldDB" id="A0A120K299"/>
<organism evidence="3 4">
    <name type="scientific">Eremothecium sinecaudum</name>
    <dbReference type="NCBI Taxonomy" id="45286"/>
    <lineage>
        <taxon>Eukaryota</taxon>
        <taxon>Fungi</taxon>
        <taxon>Dikarya</taxon>
        <taxon>Ascomycota</taxon>
        <taxon>Saccharomycotina</taxon>
        <taxon>Saccharomycetes</taxon>
        <taxon>Saccharomycetales</taxon>
        <taxon>Saccharomycetaceae</taxon>
        <taxon>Eremothecium</taxon>
    </lineage>
</organism>
<dbReference type="EMBL" id="CP014244">
    <property type="protein sequence ID" value="AMD20866.1"/>
    <property type="molecule type" value="Genomic_DNA"/>
</dbReference>
<feature type="compositionally biased region" description="Basic and acidic residues" evidence="1">
    <location>
        <begin position="138"/>
        <end position="153"/>
    </location>
</feature>
<evidence type="ECO:0000256" key="1">
    <source>
        <dbReference type="SAM" id="MobiDB-lite"/>
    </source>
</evidence>
<keyword evidence="2" id="KW-0812">Transmembrane</keyword>
<evidence type="ECO:0000256" key="2">
    <source>
        <dbReference type="SAM" id="Phobius"/>
    </source>
</evidence>
<name>A0A120K299_9SACH</name>
<protein>
    <submittedName>
        <fullName evidence="3">HDR124Wp</fullName>
    </submittedName>
</protein>
<evidence type="ECO:0000313" key="4">
    <source>
        <dbReference type="Proteomes" id="UP000243052"/>
    </source>
</evidence>
<evidence type="ECO:0000313" key="3">
    <source>
        <dbReference type="EMBL" id="AMD20866.1"/>
    </source>
</evidence>
<dbReference type="RefSeq" id="XP_017987862.1">
    <property type="nucleotide sequence ID" value="XM_018132373.1"/>
</dbReference>
<keyword evidence="2" id="KW-0472">Membrane</keyword>
<reference evidence="3 4" key="1">
    <citation type="submission" date="2016-01" db="EMBL/GenBank/DDBJ databases">
        <title>Genome sequence of the yeast Holleya sinecauda.</title>
        <authorList>
            <person name="Dietrich F.S."/>
        </authorList>
    </citation>
    <scope>NUCLEOTIDE SEQUENCE [LARGE SCALE GENOMIC DNA]</scope>
    <source>
        <strain evidence="3 4">ATCC 58844</strain>
    </source>
</reference>
<proteinExistence type="predicted"/>
<gene>
    <name evidence="3" type="ORF">AW171_hschr42784</name>
</gene>
<dbReference type="STRING" id="45286.A0A120K299"/>
<feature type="region of interest" description="Disordered" evidence="1">
    <location>
        <begin position="96"/>
        <end position="160"/>
    </location>
</feature>
<keyword evidence="2" id="KW-1133">Transmembrane helix</keyword>
<feature type="compositionally biased region" description="Low complexity" evidence="1">
    <location>
        <begin position="125"/>
        <end position="134"/>
    </location>
</feature>